<sequence length="507" mass="56126">MSLAEDLLADVEEDGDEDMEDLMPKEEEDDDEIDEVTEAQPIAAYNRVTDVAKLMESDKYKRLINELQTQLALTEIPKLRTPLEMDPQYILVVSLSELAAEIDQEVQVIHKFIRDKYEKRFPELESLVMMPFDYIRTVKILGNDIQSRSQNKELLGEVLAPATVMVVSVTASTSQGKPLEPEELEIVMEACDMAEALQEERVRMHQYVEQRMALIAPNLCAIVGAGTAAMLVSQAGGLGPLAKQPACNLQILGKQKRALAGFSTASILPHAGFIYFHPIVQTLPPDYRQKATKIIAAKCTLAARVDSLHESPDGGIGRDLSAQIQQKIDKMLEPPPVKNNKALPKPLDKASKKRGGRRVRKTKEMMGMTELRRKTNRMNFGELQEDVSQEHIGFTLGQAASTSLAGGGRIRGSVVDNKTRVKMSQKMQRQLERQRQQLGGATSIRSKLSGTQSSISFTPVQGLEIVNHNRDQQPASSGTSSTYFSATSNFIKVQTPLNRLGANSKLE</sequence>
<keyword evidence="8" id="KW-0539">Nucleus</keyword>
<evidence type="ECO:0000256" key="4">
    <source>
        <dbReference type="ARBA" id="ARBA00022664"/>
    </source>
</evidence>
<reference evidence="15" key="1">
    <citation type="submission" date="2022-11" db="UniProtKB">
        <authorList>
            <consortium name="WormBaseParasite"/>
        </authorList>
    </citation>
    <scope>IDENTIFICATION</scope>
</reference>
<dbReference type="Proteomes" id="UP000887578">
    <property type="component" value="Unplaced"/>
</dbReference>
<dbReference type="InterPro" id="IPR042239">
    <property type="entry name" value="Nop_C"/>
</dbReference>
<feature type="region of interest" description="Disordered" evidence="12">
    <location>
        <begin position="333"/>
        <end position="361"/>
    </location>
</feature>
<keyword evidence="9" id="KW-0687">Ribonucleoprotein</keyword>
<dbReference type="GO" id="GO:0046540">
    <property type="term" value="C:U4/U6 x U5 tri-snRNP complex"/>
    <property type="evidence" value="ECO:0007669"/>
    <property type="project" value="InterPro"/>
</dbReference>
<evidence type="ECO:0000259" key="13">
    <source>
        <dbReference type="PROSITE" id="PS51358"/>
    </source>
</evidence>
<dbReference type="FunFam" id="1.10.287.4070:FF:000003">
    <property type="entry name" value="U4/U6 small nuclear ribonucleoprotein PRP31"/>
    <property type="match status" value="1"/>
</dbReference>
<evidence type="ECO:0000256" key="2">
    <source>
        <dbReference type="ARBA" id="ARBA00005572"/>
    </source>
</evidence>
<feature type="region of interest" description="Disordered" evidence="12">
    <location>
        <begin position="426"/>
        <end position="453"/>
    </location>
</feature>
<evidence type="ECO:0000256" key="11">
    <source>
        <dbReference type="ARBA" id="ARBA00045397"/>
    </source>
</evidence>
<evidence type="ECO:0000313" key="14">
    <source>
        <dbReference type="Proteomes" id="UP000887578"/>
    </source>
</evidence>
<evidence type="ECO:0000256" key="9">
    <source>
        <dbReference type="ARBA" id="ARBA00023274"/>
    </source>
</evidence>
<keyword evidence="5" id="KW-0747">Spliceosome</keyword>
<dbReference type="AlphaFoldDB" id="A0A914P807"/>
<dbReference type="Pfam" id="PF01798">
    <property type="entry name" value="Nop"/>
    <property type="match status" value="1"/>
</dbReference>
<dbReference type="SMART" id="SM00931">
    <property type="entry name" value="NOSIC"/>
    <property type="match status" value="1"/>
</dbReference>
<dbReference type="InterPro" id="IPR019175">
    <property type="entry name" value="Prp31_C"/>
</dbReference>
<keyword evidence="4" id="KW-0507">mRNA processing</keyword>
<feature type="compositionally biased region" description="Acidic residues" evidence="12">
    <location>
        <begin position="7"/>
        <end position="34"/>
    </location>
</feature>
<evidence type="ECO:0000256" key="6">
    <source>
        <dbReference type="ARBA" id="ARBA00022884"/>
    </source>
</evidence>
<evidence type="ECO:0000256" key="5">
    <source>
        <dbReference type="ARBA" id="ARBA00022728"/>
    </source>
</evidence>
<protein>
    <recommendedName>
        <fullName evidence="3">U4/U6 small nuclear ribonucleoprotein Prp31</fullName>
    </recommendedName>
    <alternativeName>
        <fullName evidence="10">Pre-mRNA-processing factor 31</fullName>
    </alternativeName>
</protein>
<evidence type="ECO:0000256" key="10">
    <source>
        <dbReference type="ARBA" id="ARBA00030766"/>
    </source>
</evidence>
<organism evidence="14 15">
    <name type="scientific">Panagrolaimus davidi</name>
    <dbReference type="NCBI Taxonomy" id="227884"/>
    <lineage>
        <taxon>Eukaryota</taxon>
        <taxon>Metazoa</taxon>
        <taxon>Ecdysozoa</taxon>
        <taxon>Nematoda</taxon>
        <taxon>Chromadorea</taxon>
        <taxon>Rhabditida</taxon>
        <taxon>Tylenchina</taxon>
        <taxon>Panagrolaimomorpha</taxon>
        <taxon>Panagrolaimoidea</taxon>
        <taxon>Panagrolaimidae</taxon>
        <taxon>Panagrolaimus</taxon>
    </lineage>
</organism>
<dbReference type="InterPro" id="IPR027105">
    <property type="entry name" value="Prp31"/>
</dbReference>
<dbReference type="Gene3D" id="1.10.287.4070">
    <property type="match status" value="1"/>
</dbReference>
<proteinExistence type="inferred from homology"/>
<accession>A0A914P807</accession>
<dbReference type="InterPro" id="IPR012976">
    <property type="entry name" value="NOSIC"/>
</dbReference>
<comment type="similarity">
    <text evidence="2">Belongs to the PRP31 family.</text>
</comment>
<feature type="region of interest" description="Disordered" evidence="12">
    <location>
        <begin position="1"/>
        <end position="34"/>
    </location>
</feature>
<dbReference type="InterPro" id="IPR036070">
    <property type="entry name" value="Nop_dom_sf"/>
</dbReference>
<comment type="function">
    <text evidence="11">Involved in pre-mRNA splicing as component of the spliceosome. Required for the assembly of the U4/U5/U6 tri-snRNP complex, one of the building blocks of the spliceosome.</text>
</comment>
<evidence type="ECO:0000256" key="8">
    <source>
        <dbReference type="ARBA" id="ARBA00023242"/>
    </source>
</evidence>
<feature type="compositionally biased region" description="Polar residues" evidence="12">
    <location>
        <begin position="439"/>
        <end position="453"/>
    </location>
</feature>
<dbReference type="GO" id="GO:0005687">
    <property type="term" value="C:U4 snRNP"/>
    <property type="evidence" value="ECO:0007669"/>
    <property type="project" value="TreeGrafter"/>
</dbReference>
<feature type="domain" description="Nop" evidence="13">
    <location>
        <begin position="215"/>
        <end position="333"/>
    </location>
</feature>
<dbReference type="FunFam" id="1.10.246.90:FF:000002">
    <property type="entry name" value="U4/U6 small nuclear ribonucleoprotein Prp31"/>
    <property type="match status" value="1"/>
</dbReference>
<dbReference type="PANTHER" id="PTHR13904:SF0">
    <property type="entry name" value="U4_U6 SMALL NUCLEAR RIBONUCLEOPROTEIN PRP31"/>
    <property type="match status" value="1"/>
</dbReference>
<keyword evidence="6" id="KW-0694">RNA-binding</keyword>
<evidence type="ECO:0000256" key="3">
    <source>
        <dbReference type="ARBA" id="ARBA00013538"/>
    </source>
</evidence>
<keyword evidence="7" id="KW-0508">mRNA splicing</keyword>
<dbReference type="Pfam" id="PF09785">
    <property type="entry name" value="Prp31_C"/>
    <property type="match status" value="1"/>
</dbReference>
<dbReference type="PANTHER" id="PTHR13904">
    <property type="entry name" value="PRE-MRNA SPLICING FACTOR PRP31"/>
    <property type="match status" value="1"/>
</dbReference>
<dbReference type="Gene3D" id="1.10.246.90">
    <property type="entry name" value="Nop domain"/>
    <property type="match status" value="1"/>
</dbReference>
<feature type="compositionally biased region" description="Basic residues" evidence="12">
    <location>
        <begin position="351"/>
        <end position="361"/>
    </location>
</feature>
<dbReference type="GO" id="GO:0071011">
    <property type="term" value="C:precatalytic spliceosome"/>
    <property type="evidence" value="ECO:0007669"/>
    <property type="project" value="TreeGrafter"/>
</dbReference>
<dbReference type="SUPFAM" id="SSF89124">
    <property type="entry name" value="Nop domain"/>
    <property type="match status" value="1"/>
</dbReference>
<evidence type="ECO:0000256" key="1">
    <source>
        <dbReference type="ARBA" id="ARBA00004123"/>
    </source>
</evidence>
<dbReference type="PROSITE" id="PS51358">
    <property type="entry name" value="NOP"/>
    <property type="match status" value="1"/>
</dbReference>
<evidence type="ECO:0000256" key="7">
    <source>
        <dbReference type="ARBA" id="ARBA00023187"/>
    </source>
</evidence>
<dbReference type="WBParaSite" id="PDA_v2.g11323.t1">
    <property type="protein sequence ID" value="PDA_v2.g11323.t1"/>
    <property type="gene ID" value="PDA_v2.g11323"/>
</dbReference>
<dbReference type="GO" id="GO:0000244">
    <property type="term" value="P:spliceosomal tri-snRNP complex assembly"/>
    <property type="evidence" value="ECO:0007669"/>
    <property type="project" value="InterPro"/>
</dbReference>
<keyword evidence="14" id="KW-1185">Reference proteome</keyword>
<dbReference type="GO" id="GO:0003723">
    <property type="term" value="F:RNA binding"/>
    <property type="evidence" value="ECO:0007669"/>
    <property type="project" value="UniProtKB-KW"/>
</dbReference>
<evidence type="ECO:0000313" key="15">
    <source>
        <dbReference type="WBParaSite" id="PDA_v2.g11323.t1"/>
    </source>
</evidence>
<name>A0A914P807_9BILA</name>
<comment type="subcellular location">
    <subcellularLocation>
        <location evidence="1">Nucleus</location>
    </subcellularLocation>
</comment>
<dbReference type="InterPro" id="IPR002687">
    <property type="entry name" value="Nop_dom"/>
</dbReference>
<evidence type="ECO:0000256" key="12">
    <source>
        <dbReference type="SAM" id="MobiDB-lite"/>
    </source>
</evidence>